<evidence type="ECO:0000256" key="2">
    <source>
        <dbReference type="ARBA" id="ARBA00023239"/>
    </source>
</evidence>
<dbReference type="PANTHER" id="PTHR33542:SF5">
    <property type="entry name" value="FERROCHELATASE CHE1"/>
    <property type="match status" value="1"/>
</dbReference>
<dbReference type="SUPFAM" id="SSF53800">
    <property type="entry name" value="Chelatase"/>
    <property type="match status" value="1"/>
</dbReference>
<keyword evidence="1" id="KW-0479">Metal-binding</keyword>
<evidence type="ECO:0000313" key="3">
    <source>
        <dbReference type="EMBL" id="KAA9155130.1"/>
    </source>
</evidence>
<dbReference type="RefSeq" id="WP_144760694.1">
    <property type="nucleotide sequence ID" value="NZ_VMNW02000059.1"/>
</dbReference>
<comment type="caution">
    <text evidence="3">The sequence shown here is derived from an EMBL/GenBank/DDBJ whole genome shotgun (WGS) entry which is preliminary data.</text>
</comment>
<sequence length="222" mass="23035">MIILTAHGTRDPAGPRVIEGLASLVRASGVPVRVAYADVRQPDLTSVLRSVPGRQAVVIPAFLASGYHVRTDIPAQIAAAGHPDVVLARAFGPAPELVDAMWDRLRSAGYRDGDSVVLAAAGSSDPRALAEVRAAAHALATRVGSPVRIGYAATARPSVAEAVAGTRGRVAVASWLLAPGLFQRRLDDAGADVVAEPLGMHPGVVDLVLRRYQEALAQLVAA</sequence>
<dbReference type="EMBL" id="VMNW02000059">
    <property type="protein sequence ID" value="KAA9155130.1"/>
    <property type="molecule type" value="Genomic_DNA"/>
</dbReference>
<dbReference type="CDD" id="cd03416">
    <property type="entry name" value="CbiX_SirB_N"/>
    <property type="match status" value="1"/>
</dbReference>
<dbReference type="Pfam" id="PF01903">
    <property type="entry name" value="CbiX"/>
    <property type="match status" value="2"/>
</dbReference>
<protein>
    <submittedName>
        <fullName evidence="3">Sirohydrochlorin chelatase</fullName>
    </submittedName>
</protein>
<dbReference type="OrthoDB" id="7345302at2"/>
<dbReference type="GO" id="GO:0046872">
    <property type="term" value="F:metal ion binding"/>
    <property type="evidence" value="ECO:0007669"/>
    <property type="project" value="UniProtKB-KW"/>
</dbReference>
<dbReference type="Gene3D" id="3.40.50.1400">
    <property type="match status" value="2"/>
</dbReference>
<gene>
    <name evidence="3" type="ORF">FPZ12_030260</name>
</gene>
<accession>A0A5N0UTC5</accession>
<name>A0A5N0UTC5_9PSEU</name>
<keyword evidence="4" id="KW-1185">Reference proteome</keyword>
<dbReference type="InterPro" id="IPR050963">
    <property type="entry name" value="Sirohydro_Cobaltochel/CbiX"/>
</dbReference>
<dbReference type="GO" id="GO:0016829">
    <property type="term" value="F:lyase activity"/>
    <property type="evidence" value="ECO:0007669"/>
    <property type="project" value="UniProtKB-KW"/>
</dbReference>
<dbReference type="InterPro" id="IPR002762">
    <property type="entry name" value="CbiX-like"/>
</dbReference>
<evidence type="ECO:0000256" key="1">
    <source>
        <dbReference type="ARBA" id="ARBA00022723"/>
    </source>
</evidence>
<evidence type="ECO:0000313" key="4">
    <source>
        <dbReference type="Proteomes" id="UP000319769"/>
    </source>
</evidence>
<dbReference type="Proteomes" id="UP000319769">
    <property type="component" value="Unassembled WGS sequence"/>
</dbReference>
<organism evidence="3 4">
    <name type="scientific">Amycolatopsis acidicola</name>
    <dbReference type="NCBI Taxonomy" id="2596893"/>
    <lineage>
        <taxon>Bacteria</taxon>
        <taxon>Bacillati</taxon>
        <taxon>Actinomycetota</taxon>
        <taxon>Actinomycetes</taxon>
        <taxon>Pseudonocardiales</taxon>
        <taxon>Pseudonocardiaceae</taxon>
        <taxon>Amycolatopsis</taxon>
    </lineage>
</organism>
<keyword evidence="2" id="KW-0456">Lyase</keyword>
<dbReference type="AlphaFoldDB" id="A0A5N0UTC5"/>
<reference evidence="3" key="1">
    <citation type="submission" date="2019-09" db="EMBL/GenBank/DDBJ databases">
        <authorList>
            <person name="Teo W.F.A."/>
            <person name="Duangmal K."/>
        </authorList>
    </citation>
    <scope>NUCLEOTIDE SEQUENCE [LARGE SCALE GENOMIC DNA]</scope>
    <source>
        <strain evidence="3">K81G1</strain>
    </source>
</reference>
<dbReference type="PANTHER" id="PTHR33542">
    <property type="entry name" value="SIROHYDROCHLORIN FERROCHELATASE, CHLOROPLASTIC"/>
    <property type="match status" value="1"/>
</dbReference>
<proteinExistence type="predicted"/>